<feature type="transmembrane region" description="Helical" evidence="13">
    <location>
        <begin position="36"/>
        <end position="57"/>
    </location>
</feature>
<evidence type="ECO:0000256" key="9">
    <source>
        <dbReference type="ARBA" id="ARBA00022989"/>
    </source>
</evidence>
<evidence type="ECO:0000256" key="10">
    <source>
        <dbReference type="ARBA" id="ARBA00023012"/>
    </source>
</evidence>
<evidence type="ECO:0000259" key="14">
    <source>
        <dbReference type="PROSITE" id="PS50109"/>
    </source>
</evidence>
<dbReference type="InterPro" id="IPR001789">
    <property type="entry name" value="Sig_transdc_resp-reg_receiver"/>
</dbReference>
<dbReference type="PROSITE" id="PS50110">
    <property type="entry name" value="RESPONSE_REGULATORY"/>
    <property type="match status" value="2"/>
</dbReference>
<dbReference type="GO" id="GO:0005886">
    <property type="term" value="C:plasma membrane"/>
    <property type="evidence" value="ECO:0007669"/>
    <property type="project" value="UniProtKB-SubCell"/>
</dbReference>
<feature type="domain" description="Histidine kinase" evidence="14">
    <location>
        <begin position="324"/>
        <end position="544"/>
    </location>
</feature>
<dbReference type="InterPro" id="IPR035965">
    <property type="entry name" value="PAS-like_dom_sf"/>
</dbReference>
<organism evidence="17 19">
    <name type="scientific">Mesorhizobium plurifarium</name>
    <dbReference type="NCBI Taxonomy" id="69974"/>
    <lineage>
        <taxon>Bacteria</taxon>
        <taxon>Pseudomonadati</taxon>
        <taxon>Pseudomonadota</taxon>
        <taxon>Alphaproteobacteria</taxon>
        <taxon>Hyphomicrobiales</taxon>
        <taxon>Phyllobacteriaceae</taxon>
        <taxon>Mesorhizobium</taxon>
    </lineage>
</organism>
<keyword evidence="10" id="KW-0902">Two-component regulatory system</keyword>
<keyword evidence="4" id="KW-1003">Cell membrane</keyword>
<keyword evidence="11 13" id="KW-0472">Membrane</keyword>
<dbReference type="SUPFAM" id="SSF55785">
    <property type="entry name" value="PYP-like sensor domain (PAS domain)"/>
    <property type="match status" value="1"/>
</dbReference>
<keyword evidence="9 13" id="KW-1133">Transmembrane helix</keyword>
<protein>
    <recommendedName>
        <fullName evidence="3">histidine kinase</fullName>
        <ecNumber evidence="3">2.7.13.3</ecNumber>
    </recommendedName>
</protein>
<evidence type="ECO:0000256" key="12">
    <source>
        <dbReference type="PROSITE-ProRule" id="PRU00169"/>
    </source>
</evidence>
<dbReference type="InterPro" id="IPR000014">
    <property type="entry name" value="PAS"/>
</dbReference>
<keyword evidence="7 13" id="KW-0812">Transmembrane</keyword>
<dbReference type="Gene3D" id="3.30.565.10">
    <property type="entry name" value="Histidine kinase-like ATPase, C-terminal domain"/>
    <property type="match status" value="1"/>
</dbReference>
<dbReference type="InterPro" id="IPR000700">
    <property type="entry name" value="PAS-assoc_C"/>
</dbReference>
<feature type="modified residue" description="4-aspartylphosphate" evidence="12">
    <location>
        <position position="614"/>
    </location>
</feature>
<dbReference type="InterPro" id="IPR005467">
    <property type="entry name" value="His_kinase_dom"/>
</dbReference>
<dbReference type="Pfam" id="PF02518">
    <property type="entry name" value="HATPase_c"/>
    <property type="match status" value="1"/>
</dbReference>
<dbReference type="GO" id="GO:0071555">
    <property type="term" value="P:cell wall organization"/>
    <property type="evidence" value="ECO:0007669"/>
    <property type="project" value="InterPro"/>
</dbReference>
<sequence>MTEIWRSLLANLALVSILVVAWDLVADFTGRLPRLIQSLLLGMVMCAGSVISMATALSVSGFVVDLRAAFIGAAAFFGGWPAMFVATAGSIAYRAYLGGQGTSVGIMSILITAVAGLAWHHVVAVRSRTMLDILGLGVTVALAGLITLVVIPQQVLAGFLQQSTLPSVVFRFIGTFIIGVLLDRQQRRRDLTMSNMIYRAMVRELPDCLNVKDAAGRFVVANPATAEMMRAASPEDLIGKTDFDFYPKDVAERFRQDELGPLETGQTLRIDQPALFPDGSQGWLYTLKAPFRDETGKVVGVITYNRDITEQKKNAQLKNDFISTVSHELRTPLTSIRGSLGLIAAGVAGELPPKAANLVNIAHNNSERLVLLINDILDMEKIESGVISFKIKQMPLRPVLEQAIAASSNYMAESRIRIVLVDDAPRAEANIDPDRLHQVMANLLSNAIKFSDHGGTVMVKLQRRDRDMLRVSVIDQGAGIPEAFRSRIFGKFEQADASSTRRKGGTGLGLSIVKTIVEKLGGAVSFETEEGKGTSFHVDLAEAQRQEAKPVLVERRSKKRDRRLRVLICEDEPDVAAVIAALLEAEGFSSDVAPDIDTAKALLNSRDYVALTLDIKLAGESGIKLFHDIRASKVNSDIAVIVISAVADEARRSLNGTAVGIVDWLEKPVDPKRLHAALAKIVGRRVELKPKILHVEDDEGVLAVMSEGLGSGVSIISAKTLKDAQQAIANHRFDLVILDIALPDGSGLDLLADLPLETGVIVFSAAELDDKLGDRVQAIMTKTKASEIDVAKLVRNMLASAREGAEATAQAKE</sequence>
<feature type="transmembrane region" description="Helical" evidence="13">
    <location>
        <begin position="69"/>
        <end position="93"/>
    </location>
</feature>
<evidence type="ECO:0000256" key="1">
    <source>
        <dbReference type="ARBA" id="ARBA00000085"/>
    </source>
</evidence>
<dbReference type="PRINTS" id="PR00344">
    <property type="entry name" value="BCTRLSENSOR"/>
</dbReference>
<evidence type="ECO:0000259" key="15">
    <source>
        <dbReference type="PROSITE" id="PS50110"/>
    </source>
</evidence>
<dbReference type="CDD" id="cd00130">
    <property type="entry name" value="PAS"/>
    <property type="match status" value="1"/>
</dbReference>
<dbReference type="FunFam" id="1.10.287.130:FF:000001">
    <property type="entry name" value="Two-component sensor histidine kinase"/>
    <property type="match status" value="1"/>
</dbReference>
<dbReference type="InterPro" id="IPR011006">
    <property type="entry name" value="CheY-like_superfamily"/>
</dbReference>
<evidence type="ECO:0000256" key="3">
    <source>
        <dbReference type="ARBA" id="ARBA00012438"/>
    </source>
</evidence>
<keyword evidence="19" id="KW-1185">Reference proteome</keyword>
<keyword evidence="8" id="KW-0418">Kinase</keyword>
<evidence type="ECO:0000256" key="5">
    <source>
        <dbReference type="ARBA" id="ARBA00022553"/>
    </source>
</evidence>
<dbReference type="InterPro" id="IPR036097">
    <property type="entry name" value="HisK_dim/P_sf"/>
</dbReference>
<dbReference type="PANTHER" id="PTHR43047:SF72">
    <property type="entry name" value="OSMOSENSING HISTIDINE PROTEIN KINASE SLN1"/>
    <property type="match status" value="1"/>
</dbReference>
<dbReference type="Gene3D" id="3.40.50.2300">
    <property type="match status" value="2"/>
</dbReference>
<dbReference type="PROSITE" id="PS50109">
    <property type="entry name" value="HIS_KIN"/>
    <property type="match status" value="1"/>
</dbReference>
<dbReference type="SMART" id="SM00387">
    <property type="entry name" value="HATPase_c"/>
    <property type="match status" value="1"/>
</dbReference>
<feature type="domain" description="Response regulatory" evidence="15">
    <location>
        <begin position="565"/>
        <end position="682"/>
    </location>
</feature>
<dbReference type="Proteomes" id="UP000045285">
    <property type="component" value="Unassembled WGS sequence"/>
</dbReference>
<keyword evidence="6" id="KW-0808">Transferase</keyword>
<comment type="subcellular location">
    <subcellularLocation>
        <location evidence="2">Cell membrane</location>
        <topology evidence="2">Multi-pass membrane protein</topology>
    </subcellularLocation>
</comment>
<dbReference type="PROSITE" id="PS50113">
    <property type="entry name" value="PAC"/>
    <property type="match status" value="1"/>
</dbReference>
<evidence type="ECO:0000313" key="18">
    <source>
        <dbReference type="EMBL" id="CDX46244.1"/>
    </source>
</evidence>
<dbReference type="Gene3D" id="3.30.450.20">
    <property type="entry name" value="PAS domain"/>
    <property type="match status" value="1"/>
</dbReference>
<dbReference type="CDD" id="cd00156">
    <property type="entry name" value="REC"/>
    <property type="match status" value="1"/>
</dbReference>
<comment type="catalytic activity">
    <reaction evidence="1">
        <text>ATP + protein L-histidine = ADP + protein N-phospho-L-histidine.</text>
        <dbReference type="EC" id="2.7.13.3"/>
    </reaction>
</comment>
<dbReference type="CDD" id="cd16922">
    <property type="entry name" value="HATPase_EvgS-ArcB-TorS-like"/>
    <property type="match status" value="1"/>
</dbReference>
<feature type="transmembrane region" description="Helical" evidence="13">
    <location>
        <begin position="131"/>
        <end position="151"/>
    </location>
</feature>
<dbReference type="SMART" id="SM00448">
    <property type="entry name" value="REC"/>
    <property type="match status" value="2"/>
</dbReference>
<dbReference type="CDD" id="cd00082">
    <property type="entry name" value="HisKA"/>
    <property type="match status" value="1"/>
</dbReference>
<dbReference type="STRING" id="69974.MPLDJ20_80270"/>
<dbReference type="PANTHER" id="PTHR43047">
    <property type="entry name" value="TWO-COMPONENT HISTIDINE PROTEIN KINASE"/>
    <property type="match status" value="1"/>
</dbReference>
<evidence type="ECO:0000313" key="19">
    <source>
        <dbReference type="Proteomes" id="UP000045285"/>
    </source>
</evidence>
<evidence type="ECO:0000256" key="2">
    <source>
        <dbReference type="ARBA" id="ARBA00004651"/>
    </source>
</evidence>
<evidence type="ECO:0000313" key="20">
    <source>
        <dbReference type="Proteomes" id="UP000046373"/>
    </source>
</evidence>
<dbReference type="SUPFAM" id="SSF52172">
    <property type="entry name" value="CheY-like"/>
    <property type="match status" value="2"/>
</dbReference>
<evidence type="ECO:0000256" key="7">
    <source>
        <dbReference type="ARBA" id="ARBA00022692"/>
    </source>
</evidence>
<dbReference type="Proteomes" id="UP000046373">
    <property type="component" value="Unassembled WGS sequence"/>
</dbReference>
<feature type="transmembrane region" description="Helical" evidence="13">
    <location>
        <begin position="99"/>
        <end position="119"/>
    </location>
</feature>
<dbReference type="InterPro" id="IPR011620">
    <property type="entry name" value="Sig_transdc_His_kinase_LytS_TM"/>
</dbReference>
<dbReference type="SUPFAM" id="SSF47384">
    <property type="entry name" value="Homodimeric domain of signal transducing histidine kinase"/>
    <property type="match status" value="1"/>
</dbReference>
<dbReference type="EC" id="2.7.13.3" evidence="3"/>
<dbReference type="InterPro" id="IPR003594">
    <property type="entry name" value="HATPase_dom"/>
</dbReference>
<gene>
    <name evidence="17" type="ORF">MPL3356_90157</name>
    <name evidence="18" type="ORF">MPLDJ20_80270</name>
</gene>
<evidence type="ECO:0000256" key="11">
    <source>
        <dbReference type="ARBA" id="ARBA00023136"/>
    </source>
</evidence>
<name>A0A090EKP2_MESPL</name>
<evidence type="ECO:0000256" key="8">
    <source>
        <dbReference type="ARBA" id="ARBA00022777"/>
    </source>
</evidence>
<evidence type="ECO:0000256" key="6">
    <source>
        <dbReference type="ARBA" id="ARBA00022679"/>
    </source>
</evidence>
<dbReference type="Pfam" id="PF07694">
    <property type="entry name" value="5TM-5TMR_LYT"/>
    <property type="match status" value="1"/>
</dbReference>
<evidence type="ECO:0000256" key="4">
    <source>
        <dbReference type="ARBA" id="ARBA00022475"/>
    </source>
</evidence>
<feature type="modified residue" description="4-aspartylphosphate" evidence="12">
    <location>
        <position position="739"/>
    </location>
</feature>
<dbReference type="EMBL" id="CCMZ01000076">
    <property type="protein sequence ID" value="CDX29039.1"/>
    <property type="molecule type" value="Genomic_DNA"/>
</dbReference>
<reference evidence="19" key="2">
    <citation type="submission" date="2014-08" db="EMBL/GenBank/DDBJ databases">
        <authorList>
            <person name="Moulin L."/>
        </authorList>
    </citation>
    <scope>NUCLEOTIDE SEQUENCE [LARGE SCALE GENOMIC DNA]</scope>
</reference>
<dbReference type="InterPro" id="IPR003661">
    <property type="entry name" value="HisK_dim/P_dom"/>
</dbReference>
<evidence type="ECO:0000256" key="13">
    <source>
        <dbReference type="SAM" id="Phobius"/>
    </source>
</evidence>
<dbReference type="GeneID" id="31893720"/>
<dbReference type="Pfam" id="PF00512">
    <property type="entry name" value="HisKA"/>
    <property type="match status" value="1"/>
</dbReference>
<evidence type="ECO:0000313" key="17">
    <source>
        <dbReference type="EMBL" id="CDX29039.1"/>
    </source>
</evidence>
<reference evidence="17 20" key="1">
    <citation type="submission" date="2014-08" db="EMBL/GenBank/DDBJ databases">
        <authorList>
            <person name="Moulin Lionel"/>
        </authorList>
    </citation>
    <scope>NUCLEOTIDE SEQUENCE [LARGE SCALE GENOMIC DNA]</scope>
</reference>
<feature type="domain" description="Response regulatory" evidence="15">
    <location>
        <begin position="691"/>
        <end position="797"/>
    </location>
</feature>
<dbReference type="InterPro" id="IPR013656">
    <property type="entry name" value="PAS_4"/>
</dbReference>
<dbReference type="EMBL" id="CCNB01000045">
    <property type="protein sequence ID" value="CDX46244.1"/>
    <property type="molecule type" value="Genomic_DNA"/>
</dbReference>
<dbReference type="AlphaFoldDB" id="A0A090EKP2"/>
<dbReference type="Pfam" id="PF08448">
    <property type="entry name" value="PAS_4"/>
    <property type="match status" value="1"/>
</dbReference>
<dbReference type="SUPFAM" id="SSF55874">
    <property type="entry name" value="ATPase domain of HSP90 chaperone/DNA topoisomerase II/histidine kinase"/>
    <property type="match status" value="1"/>
</dbReference>
<dbReference type="NCBIfam" id="TIGR00229">
    <property type="entry name" value="sensory_box"/>
    <property type="match status" value="1"/>
</dbReference>
<accession>A0A090EKP2</accession>
<dbReference type="Pfam" id="PF00072">
    <property type="entry name" value="Response_reg"/>
    <property type="match status" value="2"/>
</dbReference>
<keyword evidence="5 12" id="KW-0597">Phosphoprotein</keyword>
<dbReference type="InterPro" id="IPR036890">
    <property type="entry name" value="HATPase_C_sf"/>
</dbReference>
<feature type="domain" description="PAC" evidence="16">
    <location>
        <begin position="264"/>
        <end position="320"/>
    </location>
</feature>
<dbReference type="GO" id="GO:0009927">
    <property type="term" value="F:histidine phosphotransfer kinase activity"/>
    <property type="evidence" value="ECO:0007669"/>
    <property type="project" value="TreeGrafter"/>
</dbReference>
<proteinExistence type="predicted"/>
<dbReference type="InterPro" id="IPR004358">
    <property type="entry name" value="Sig_transdc_His_kin-like_C"/>
</dbReference>
<dbReference type="GO" id="GO:0000155">
    <property type="term" value="F:phosphorelay sensor kinase activity"/>
    <property type="evidence" value="ECO:0007669"/>
    <property type="project" value="InterPro"/>
</dbReference>
<dbReference type="SMART" id="SM00388">
    <property type="entry name" value="HisKA"/>
    <property type="match status" value="1"/>
</dbReference>
<dbReference type="FunFam" id="3.30.565.10:FF:000006">
    <property type="entry name" value="Sensor histidine kinase WalK"/>
    <property type="match status" value="1"/>
</dbReference>
<dbReference type="Gene3D" id="1.10.287.130">
    <property type="match status" value="1"/>
</dbReference>
<evidence type="ECO:0000259" key="16">
    <source>
        <dbReference type="PROSITE" id="PS50113"/>
    </source>
</evidence>